<dbReference type="PANTHER" id="PTHR12879:SF20">
    <property type="entry name" value="SPHINGOLIPID DELTA(4)-DESATURASE_C4-MONOOXYGENASE-RELATED"/>
    <property type="match status" value="1"/>
</dbReference>
<proteinExistence type="predicted"/>
<dbReference type="GO" id="GO:0042284">
    <property type="term" value="F:sphingolipid delta-4 desaturase activity"/>
    <property type="evidence" value="ECO:0007669"/>
    <property type="project" value="TreeGrafter"/>
</dbReference>
<reference evidence="3 4" key="1">
    <citation type="submission" date="2022-11" db="UniProtKB">
        <authorList>
            <consortium name="WormBaseParasite"/>
        </authorList>
    </citation>
    <scope>IDENTIFICATION</scope>
</reference>
<dbReference type="Proteomes" id="UP000887569">
    <property type="component" value="Unplaced"/>
</dbReference>
<sequence>MNCDNERRKMGQRVSRDDFIWTYTEQPHMSRRQQIVAKYPKIKKLFGIDPSFKYVVAANVFAQILACFLLKDFDSLDIRNSEVRISFQHIKLTPLRSLFAYDRKIGLLFRSLLFVAHAPTQDYCQQRS</sequence>
<evidence type="ECO:0000259" key="1">
    <source>
        <dbReference type="SMART" id="SM01269"/>
    </source>
</evidence>
<feature type="domain" description="Sphingolipid delta4-desaturase N-terminal" evidence="1">
    <location>
        <begin position="14"/>
        <end position="52"/>
    </location>
</feature>
<keyword evidence="2" id="KW-1185">Reference proteome</keyword>
<name>A0A915AUB6_PARUN</name>
<evidence type="ECO:0000313" key="4">
    <source>
        <dbReference type="WBParaSite" id="PgR016_g117_t05"/>
    </source>
</evidence>
<evidence type="ECO:0000313" key="3">
    <source>
        <dbReference type="WBParaSite" id="PgR016_g117_t04"/>
    </source>
</evidence>
<dbReference type="AlphaFoldDB" id="A0A915AUB6"/>
<dbReference type="GO" id="GO:0016020">
    <property type="term" value="C:membrane"/>
    <property type="evidence" value="ECO:0007669"/>
    <property type="project" value="GOC"/>
</dbReference>
<dbReference type="GO" id="GO:0046513">
    <property type="term" value="P:ceramide biosynthetic process"/>
    <property type="evidence" value="ECO:0007669"/>
    <property type="project" value="TreeGrafter"/>
</dbReference>
<dbReference type="InterPro" id="IPR013866">
    <property type="entry name" value="Sphingolipid_d4-desaturase_N"/>
</dbReference>
<dbReference type="PANTHER" id="PTHR12879">
    <property type="entry name" value="SPHINGOLIPID DELTA 4 DESATURASE/C-4 HYDROXYLASE PROTEIN DES2"/>
    <property type="match status" value="1"/>
</dbReference>
<protein>
    <submittedName>
        <fullName evidence="3 4">Sphingolipid 4-desaturase</fullName>
    </submittedName>
</protein>
<organism evidence="2 4">
    <name type="scientific">Parascaris univalens</name>
    <name type="common">Nematode worm</name>
    <dbReference type="NCBI Taxonomy" id="6257"/>
    <lineage>
        <taxon>Eukaryota</taxon>
        <taxon>Metazoa</taxon>
        <taxon>Ecdysozoa</taxon>
        <taxon>Nematoda</taxon>
        <taxon>Chromadorea</taxon>
        <taxon>Rhabditida</taxon>
        <taxon>Spirurina</taxon>
        <taxon>Ascaridomorpha</taxon>
        <taxon>Ascaridoidea</taxon>
        <taxon>Ascarididae</taxon>
        <taxon>Parascaris</taxon>
    </lineage>
</organism>
<dbReference type="WBParaSite" id="PgR016_g117_t05">
    <property type="protein sequence ID" value="PgR016_g117_t05"/>
    <property type="gene ID" value="PgR016_g117"/>
</dbReference>
<accession>A0A915AUB6</accession>
<dbReference type="WBParaSite" id="PgR016_g117_t04">
    <property type="protein sequence ID" value="PgR016_g117_t04"/>
    <property type="gene ID" value="PgR016_g117"/>
</dbReference>
<dbReference type="Pfam" id="PF08557">
    <property type="entry name" value="Lipid_DES"/>
    <property type="match status" value="1"/>
</dbReference>
<evidence type="ECO:0000313" key="2">
    <source>
        <dbReference type="Proteomes" id="UP000887569"/>
    </source>
</evidence>
<dbReference type="SMART" id="SM01269">
    <property type="entry name" value="Lipid_DES"/>
    <property type="match status" value="1"/>
</dbReference>